<dbReference type="EMBL" id="CAWUPB010000851">
    <property type="protein sequence ID" value="CAK7326423.1"/>
    <property type="molecule type" value="Genomic_DNA"/>
</dbReference>
<accession>A0AAV1QZ69</accession>
<evidence type="ECO:0000256" key="1">
    <source>
        <dbReference type="SAM" id="MobiDB-lite"/>
    </source>
</evidence>
<sequence>MEPLSRELNGPHCLGASTFSLATPNLETGANYEVDGDEIREKALSSREEHEQIHMESFAPLPAKKKPKNTG</sequence>
<name>A0AAV1QZ69_9ROSI</name>
<organism evidence="2 3">
    <name type="scientific">Dovyalis caffra</name>
    <dbReference type="NCBI Taxonomy" id="77055"/>
    <lineage>
        <taxon>Eukaryota</taxon>
        <taxon>Viridiplantae</taxon>
        <taxon>Streptophyta</taxon>
        <taxon>Embryophyta</taxon>
        <taxon>Tracheophyta</taxon>
        <taxon>Spermatophyta</taxon>
        <taxon>Magnoliopsida</taxon>
        <taxon>eudicotyledons</taxon>
        <taxon>Gunneridae</taxon>
        <taxon>Pentapetalae</taxon>
        <taxon>rosids</taxon>
        <taxon>fabids</taxon>
        <taxon>Malpighiales</taxon>
        <taxon>Salicaceae</taxon>
        <taxon>Flacourtieae</taxon>
        <taxon>Dovyalis</taxon>
    </lineage>
</organism>
<comment type="caution">
    <text evidence="2">The sequence shown here is derived from an EMBL/GenBank/DDBJ whole genome shotgun (WGS) entry which is preliminary data.</text>
</comment>
<protein>
    <submittedName>
        <fullName evidence="2">Uncharacterized protein</fullName>
    </submittedName>
</protein>
<feature type="compositionally biased region" description="Basic and acidic residues" evidence="1">
    <location>
        <begin position="43"/>
        <end position="54"/>
    </location>
</feature>
<reference evidence="2 3" key="1">
    <citation type="submission" date="2024-01" db="EMBL/GenBank/DDBJ databases">
        <authorList>
            <person name="Waweru B."/>
        </authorList>
    </citation>
    <scope>NUCLEOTIDE SEQUENCE [LARGE SCALE GENOMIC DNA]</scope>
</reference>
<dbReference type="AlphaFoldDB" id="A0AAV1QZ69"/>
<gene>
    <name evidence="2" type="ORF">DCAF_LOCUS4123</name>
</gene>
<evidence type="ECO:0000313" key="2">
    <source>
        <dbReference type="EMBL" id="CAK7326423.1"/>
    </source>
</evidence>
<dbReference type="Proteomes" id="UP001314170">
    <property type="component" value="Unassembled WGS sequence"/>
</dbReference>
<keyword evidence="3" id="KW-1185">Reference proteome</keyword>
<evidence type="ECO:0000313" key="3">
    <source>
        <dbReference type="Proteomes" id="UP001314170"/>
    </source>
</evidence>
<feature type="region of interest" description="Disordered" evidence="1">
    <location>
        <begin position="43"/>
        <end position="71"/>
    </location>
</feature>
<proteinExistence type="predicted"/>